<dbReference type="Proteomes" id="UP000249419">
    <property type="component" value="Unassembled WGS sequence"/>
</dbReference>
<feature type="transmembrane region" description="Helical" evidence="1">
    <location>
        <begin position="243"/>
        <end position="265"/>
    </location>
</feature>
<evidence type="ECO:0000256" key="1">
    <source>
        <dbReference type="SAM" id="Phobius"/>
    </source>
</evidence>
<keyword evidence="1" id="KW-0472">Membrane</keyword>
<organism evidence="2 3">
    <name type="scientific">Micromonospora saelicesensis</name>
    <dbReference type="NCBI Taxonomy" id="285676"/>
    <lineage>
        <taxon>Bacteria</taxon>
        <taxon>Bacillati</taxon>
        <taxon>Actinomycetota</taxon>
        <taxon>Actinomycetes</taxon>
        <taxon>Micromonosporales</taxon>
        <taxon>Micromonosporaceae</taxon>
        <taxon>Micromonospora</taxon>
    </lineage>
</organism>
<protein>
    <submittedName>
        <fullName evidence="2">Uncharacterized protein</fullName>
    </submittedName>
</protein>
<accession>A0A328NJB3</accession>
<feature type="transmembrane region" description="Helical" evidence="1">
    <location>
        <begin position="216"/>
        <end position="237"/>
    </location>
</feature>
<comment type="caution">
    <text evidence="2">The sequence shown here is derived from an EMBL/GenBank/DDBJ whole genome shotgun (WGS) entry which is preliminary data.</text>
</comment>
<reference evidence="2 3" key="1">
    <citation type="submission" date="2018-03" db="EMBL/GenBank/DDBJ databases">
        <title>Defining the species Micromonospora saelicesensis and Micromonospora noduli under the framework of genomics.</title>
        <authorList>
            <person name="Riesco R."/>
            <person name="Trujillo M.E."/>
        </authorList>
    </citation>
    <scope>NUCLEOTIDE SEQUENCE [LARGE SCALE GENOMIC DNA]</scope>
    <source>
        <strain evidence="2 3">PSN13</strain>
    </source>
</reference>
<name>A0A328NJB3_9ACTN</name>
<dbReference type="RefSeq" id="WP_112678304.1">
    <property type="nucleotide sequence ID" value="NZ_PYAG01000039.1"/>
</dbReference>
<sequence>MALTPRQKLVRAGFLIPLAYFVLLITTSLGDVWAAWWSGDSTADIRLWWWPMLIWSRLGKSLQLLAGLTVILDLIDLDKLRQFAVKLDRRGRDLSLLAPIERHRAKVYGVREELAGCIVDTKTLAARGGATLDISSLRVKPSLTVSEATTNMLSTVDVPELLSRIHAEAAKEGWSGAKLTRRVRARIDSFLAGQLGPGEQGWSGEVAYQFRARSSIFGIFGLVVAVVLTAAVSVALTSTTLSGWISAPIAIAVFFVSVTIGILPFDDWRLGGSLLAAWRLGCARVLCLFADMIGITRPGHVFRWVALLLFLAGMHFDLLAA</sequence>
<keyword evidence="1" id="KW-1133">Transmembrane helix</keyword>
<feature type="transmembrane region" description="Helical" evidence="1">
    <location>
        <begin position="48"/>
        <end position="72"/>
    </location>
</feature>
<feature type="transmembrane region" description="Helical" evidence="1">
    <location>
        <begin position="12"/>
        <end position="36"/>
    </location>
</feature>
<keyword evidence="1" id="KW-0812">Transmembrane</keyword>
<evidence type="ECO:0000313" key="2">
    <source>
        <dbReference type="EMBL" id="RAO27903.1"/>
    </source>
</evidence>
<dbReference type="EMBL" id="PYAG01000039">
    <property type="protein sequence ID" value="RAO27903.1"/>
    <property type="molecule type" value="Genomic_DNA"/>
</dbReference>
<gene>
    <name evidence="2" type="ORF">PSN13_05791</name>
</gene>
<feature type="transmembrane region" description="Helical" evidence="1">
    <location>
        <begin position="301"/>
        <end position="320"/>
    </location>
</feature>
<proteinExistence type="predicted"/>
<dbReference type="AlphaFoldDB" id="A0A328NJB3"/>
<evidence type="ECO:0000313" key="3">
    <source>
        <dbReference type="Proteomes" id="UP000249419"/>
    </source>
</evidence>